<dbReference type="OrthoDB" id="1927968at2759"/>
<proteinExistence type="predicted"/>
<gene>
    <name evidence="2" type="ORF">Bca52824_073877</name>
</gene>
<comment type="caution">
    <text evidence="2">The sequence shown here is derived from an EMBL/GenBank/DDBJ whole genome shotgun (WGS) entry which is preliminary data.</text>
</comment>
<reference evidence="2 3" key="1">
    <citation type="submission" date="2020-02" db="EMBL/GenBank/DDBJ databases">
        <authorList>
            <person name="Ma Q."/>
            <person name="Huang Y."/>
            <person name="Song X."/>
            <person name="Pei D."/>
        </authorList>
    </citation>
    <scope>NUCLEOTIDE SEQUENCE [LARGE SCALE GENOMIC DNA]</scope>
    <source>
        <strain evidence="2">Sxm20200214</strain>
        <tissue evidence="2">Leaf</tissue>
    </source>
</reference>
<keyword evidence="3" id="KW-1185">Reference proteome</keyword>
<evidence type="ECO:0000313" key="2">
    <source>
        <dbReference type="EMBL" id="KAG2266798.1"/>
    </source>
</evidence>
<evidence type="ECO:0000313" key="3">
    <source>
        <dbReference type="Proteomes" id="UP000886595"/>
    </source>
</evidence>
<feature type="region of interest" description="Disordered" evidence="1">
    <location>
        <begin position="1"/>
        <end position="22"/>
    </location>
</feature>
<sequence length="74" mass="8342">MIHVSKDSDMYPTNGYGNGNHNRLTRQYIEELEAYKASFGFSAGNIITTSQYVEITDVMTLYGLTHQAMDKSCL</sequence>
<name>A0A8X7QBE7_BRACI</name>
<dbReference type="EMBL" id="JAAMPC010000014">
    <property type="protein sequence ID" value="KAG2266798.1"/>
    <property type="molecule type" value="Genomic_DNA"/>
</dbReference>
<organism evidence="2 3">
    <name type="scientific">Brassica carinata</name>
    <name type="common">Ethiopian mustard</name>
    <name type="synonym">Abyssinian cabbage</name>
    <dbReference type="NCBI Taxonomy" id="52824"/>
    <lineage>
        <taxon>Eukaryota</taxon>
        <taxon>Viridiplantae</taxon>
        <taxon>Streptophyta</taxon>
        <taxon>Embryophyta</taxon>
        <taxon>Tracheophyta</taxon>
        <taxon>Spermatophyta</taxon>
        <taxon>Magnoliopsida</taxon>
        <taxon>eudicotyledons</taxon>
        <taxon>Gunneridae</taxon>
        <taxon>Pentapetalae</taxon>
        <taxon>rosids</taxon>
        <taxon>malvids</taxon>
        <taxon>Brassicales</taxon>
        <taxon>Brassicaceae</taxon>
        <taxon>Brassiceae</taxon>
        <taxon>Brassica</taxon>
    </lineage>
</organism>
<dbReference type="AlphaFoldDB" id="A0A8X7QBE7"/>
<protein>
    <submittedName>
        <fullName evidence="2">Uncharacterized protein</fullName>
    </submittedName>
</protein>
<dbReference type="Proteomes" id="UP000886595">
    <property type="component" value="Unassembled WGS sequence"/>
</dbReference>
<evidence type="ECO:0000256" key="1">
    <source>
        <dbReference type="SAM" id="MobiDB-lite"/>
    </source>
</evidence>
<accession>A0A8X7QBE7</accession>